<comment type="caution">
    <text evidence="2">The sequence shown here is derived from an EMBL/GenBank/DDBJ whole genome shotgun (WGS) entry which is preliminary data.</text>
</comment>
<evidence type="ECO:0000259" key="1">
    <source>
        <dbReference type="Pfam" id="PF04016"/>
    </source>
</evidence>
<evidence type="ECO:0000313" key="3">
    <source>
        <dbReference type="Proteomes" id="UP000719916"/>
    </source>
</evidence>
<evidence type="ECO:0000313" key="2">
    <source>
        <dbReference type="EMBL" id="NSJ46408.1"/>
    </source>
</evidence>
<gene>
    <name evidence="2" type="ORF">G5B26_23185</name>
</gene>
<dbReference type="InterPro" id="IPR007161">
    <property type="entry name" value="DUF364"/>
</dbReference>
<sequence length="264" mass="29231">MTVNHLIHKVLAGEKGKVPDELFITGASYIYQTTQFPQTTKKYHNTYLLLRVDSYFGACCHLPEQVHISAAEELSGVLLSQGLKDPRLPVQIASLDAYFGSQYPHREYCQEVVTLPSGSPVIRANFRDELIVRLANIKKGEKVALIGVVNPLVKAIKDAGGLCLPCDLQMETTQWGDPIEKDMHIVLNKADCVISTAMTLSNGTFDTICQITQERNIPLTIYGQTGSAVVAQFMSRGVTNLLAEPFPFSQFTADESKVYIYKSK</sequence>
<proteinExistence type="predicted"/>
<accession>A0ABD6LNW8</accession>
<feature type="domain" description="Putative heavy-metal chelation" evidence="1">
    <location>
        <begin position="134"/>
        <end position="239"/>
    </location>
</feature>
<protein>
    <recommendedName>
        <fullName evidence="1">Putative heavy-metal chelation domain-containing protein</fullName>
    </recommendedName>
</protein>
<dbReference type="AlphaFoldDB" id="A0ABD6LNW8"/>
<dbReference type="Gene3D" id="3.40.50.11590">
    <property type="match status" value="1"/>
</dbReference>
<reference evidence="2 3" key="1">
    <citation type="journal article" date="2020" name="Cell Host Microbe">
        <title>Functional and Genomic Variation between Human-Derived Isolates of Lachnospiraceae Reveals Inter- and Intra-Species Diversity.</title>
        <authorList>
            <person name="Sorbara M.T."/>
            <person name="Littmann E.R."/>
            <person name="Fontana E."/>
            <person name="Moody T.U."/>
            <person name="Kohout C.E."/>
            <person name="Gjonbalaj M."/>
            <person name="Eaton V."/>
            <person name="Seok R."/>
            <person name="Leiner I.M."/>
            <person name="Pamer E.G."/>
        </authorList>
    </citation>
    <scope>NUCLEOTIDE SEQUENCE [LARGE SCALE GENOMIC DNA]</scope>
    <source>
        <strain evidence="2 3">MSK.2.26</strain>
    </source>
</reference>
<name>A0ABD6LNW8_9FIRM</name>
<dbReference type="EMBL" id="JAAISW010000065">
    <property type="protein sequence ID" value="NSJ46408.1"/>
    <property type="molecule type" value="Genomic_DNA"/>
</dbReference>
<dbReference type="RefSeq" id="WP_002587939.1">
    <property type="nucleotide sequence ID" value="NZ_JAAIND010000069.1"/>
</dbReference>
<dbReference type="Proteomes" id="UP000719916">
    <property type="component" value="Unassembled WGS sequence"/>
</dbReference>
<dbReference type="SUPFAM" id="SSF159713">
    <property type="entry name" value="Dhaf3308-like"/>
    <property type="match status" value="1"/>
</dbReference>
<dbReference type="Pfam" id="PF04016">
    <property type="entry name" value="DUF364"/>
    <property type="match status" value="1"/>
</dbReference>
<organism evidence="2 3">
    <name type="scientific">Enterocloster clostridioformis</name>
    <dbReference type="NCBI Taxonomy" id="1531"/>
    <lineage>
        <taxon>Bacteria</taxon>
        <taxon>Bacillati</taxon>
        <taxon>Bacillota</taxon>
        <taxon>Clostridia</taxon>
        <taxon>Lachnospirales</taxon>
        <taxon>Lachnospiraceae</taxon>
        <taxon>Enterocloster</taxon>
    </lineage>
</organism>